<dbReference type="AlphaFoldDB" id="A0A9E5MNX8"/>
<evidence type="ECO:0000256" key="1">
    <source>
        <dbReference type="SAM" id="Phobius"/>
    </source>
</evidence>
<comment type="caution">
    <text evidence="3">The sequence shown here is derived from an EMBL/GenBank/DDBJ whole genome shotgun (WGS) entry which is preliminary data.</text>
</comment>
<evidence type="ECO:0000313" key="4">
    <source>
        <dbReference type="Proteomes" id="UP000787472"/>
    </source>
</evidence>
<dbReference type="Pfam" id="PF13145">
    <property type="entry name" value="Rotamase_2"/>
    <property type="match status" value="1"/>
</dbReference>
<keyword evidence="4" id="KW-1185">Reference proteome</keyword>
<dbReference type="Proteomes" id="UP000787472">
    <property type="component" value="Unassembled WGS sequence"/>
</dbReference>
<evidence type="ECO:0000259" key="2">
    <source>
        <dbReference type="Pfam" id="PF13145"/>
    </source>
</evidence>
<keyword evidence="3" id="KW-0413">Isomerase</keyword>
<keyword evidence="1" id="KW-0812">Transmembrane</keyword>
<dbReference type="GO" id="GO:0003755">
    <property type="term" value="F:peptidyl-prolyl cis-trans isomerase activity"/>
    <property type="evidence" value="ECO:0007669"/>
    <property type="project" value="InterPro"/>
</dbReference>
<dbReference type="RefSeq" id="WP_167191089.1">
    <property type="nucleotide sequence ID" value="NZ_JAAONZ010000019.1"/>
</dbReference>
<dbReference type="InterPro" id="IPR000297">
    <property type="entry name" value="PPIase_PpiC"/>
</dbReference>
<reference evidence="3" key="1">
    <citation type="submission" date="2020-03" db="EMBL/GenBank/DDBJ databases">
        <authorList>
            <person name="Guo F."/>
        </authorList>
    </citation>
    <scope>NUCLEOTIDE SEQUENCE</scope>
    <source>
        <strain evidence="3">JCM 30134</strain>
    </source>
</reference>
<feature type="transmembrane region" description="Helical" evidence="1">
    <location>
        <begin position="7"/>
        <end position="25"/>
    </location>
</feature>
<keyword evidence="1" id="KW-1133">Transmembrane helix</keyword>
<keyword evidence="1" id="KW-0472">Membrane</keyword>
<name>A0A9E5MNX8_9GAMM</name>
<dbReference type="EMBL" id="JAAONZ010000019">
    <property type="protein sequence ID" value="NHO67768.1"/>
    <property type="molecule type" value="Genomic_DNA"/>
</dbReference>
<organism evidence="3 4">
    <name type="scientific">Pseudomaricurvus hydrocarbonicus</name>
    <dbReference type="NCBI Taxonomy" id="1470433"/>
    <lineage>
        <taxon>Bacteria</taxon>
        <taxon>Pseudomonadati</taxon>
        <taxon>Pseudomonadota</taxon>
        <taxon>Gammaproteobacteria</taxon>
        <taxon>Cellvibrionales</taxon>
        <taxon>Cellvibrionaceae</taxon>
        <taxon>Pseudomaricurvus</taxon>
    </lineage>
</organism>
<proteinExistence type="predicted"/>
<protein>
    <submittedName>
        <fullName evidence="3">Peptidyl-prolyl cis-trans isomerase</fullName>
    </submittedName>
</protein>
<feature type="domain" description="PpiC" evidence="2">
    <location>
        <begin position="113"/>
        <end position="237"/>
    </location>
</feature>
<sequence length="276" mass="31877">MNILKEPLLHFLLIGAVFFVGYGYLNPDSLADGERIVVQEGRINSLIAQFRRTWNRAPSDEELQKLVDDFVLEEIYYRQAVALGIDKDDTLIRRRLRQKMEFLSVSMASDMQPEEQELQAYFVAHAHKYRSSSRYSFEQIYINPDRSSEALQQRISEVRQALSNRQPVSSDASMLASQFEQAPDFQVNNLFGRGFSEQLDGLLLNQWSEPYRSGMGMHFIKVTERIEGEVPALQDVRAEVLRDWSYDTTNEIKSKIRQGLLAEYKVVIEWPPGAES</sequence>
<evidence type="ECO:0000313" key="3">
    <source>
        <dbReference type="EMBL" id="NHO67768.1"/>
    </source>
</evidence>
<gene>
    <name evidence="3" type="ORF">G8770_19655</name>
</gene>
<accession>A0A9E5MNX8</accession>